<dbReference type="InterPro" id="IPR032466">
    <property type="entry name" value="Metal_Hydrolase"/>
</dbReference>
<keyword evidence="2" id="KW-1185">Reference proteome</keyword>
<dbReference type="Gene3D" id="2.30.40.10">
    <property type="entry name" value="Urease, subunit C, domain 1"/>
    <property type="match status" value="1"/>
</dbReference>
<evidence type="ECO:0000313" key="1">
    <source>
        <dbReference type="EMBL" id="MCX2743837.1"/>
    </source>
</evidence>
<dbReference type="NCBIfam" id="NF006560">
    <property type="entry name" value="PRK09061.1"/>
    <property type="match status" value="1"/>
</dbReference>
<dbReference type="Gene3D" id="3.30.1490.130">
    <property type="entry name" value="D-aminoacylase. Domain 3"/>
    <property type="match status" value="1"/>
</dbReference>
<dbReference type="PANTHER" id="PTHR11647:SF1">
    <property type="entry name" value="COLLAPSIN RESPONSE MEDIATOR PROTEIN"/>
    <property type="match status" value="1"/>
</dbReference>
<dbReference type="InterPro" id="IPR050378">
    <property type="entry name" value="Metallo-dep_Hydrolases_sf"/>
</dbReference>
<dbReference type="SUPFAM" id="SSF51338">
    <property type="entry name" value="Composite domain of metallo-dependent hydrolases"/>
    <property type="match status" value="1"/>
</dbReference>
<name>A0ABT3RPX2_9BACT</name>
<protein>
    <submittedName>
        <fullName evidence="1">Amidohydrolase family protein</fullName>
    </submittedName>
</protein>
<gene>
    <name evidence="1" type="ORF">OO013_08170</name>
</gene>
<dbReference type="SUPFAM" id="SSF51556">
    <property type="entry name" value="Metallo-dependent hydrolases"/>
    <property type="match status" value="1"/>
</dbReference>
<dbReference type="EMBL" id="JAPFQN010000005">
    <property type="protein sequence ID" value="MCX2743837.1"/>
    <property type="molecule type" value="Genomic_DNA"/>
</dbReference>
<organism evidence="1 2">
    <name type="scientific">Mangrovivirga halotolerans</name>
    <dbReference type="NCBI Taxonomy" id="2993936"/>
    <lineage>
        <taxon>Bacteria</taxon>
        <taxon>Pseudomonadati</taxon>
        <taxon>Bacteroidota</taxon>
        <taxon>Cytophagia</taxon>
        <taxon>Cytophagales</taxon>
        <taxon>Mangrovivirgaceae</taxon>
        <taxon>Mangrovivirga</taxon>
    </lineage>
</organism>
<dbReference type="Proteomes" id="UP001209885">
    <property type="component" value="Unassembled WGS sequence"/>
</dbReference>
<dbReference type="Gene3D" id="3.20.20.140">
    <property type="entry name" value="Metal-dependent hydrolases"/>
    <property type="match status" value="1"/>
</dbReference>
<proteinExistence type="predicted"/>
<sequence length="582" mass="63510">MKLNCILWCKINVLFYDVQEGYELKKIYKGQRTMNPNSIISNKPGVLFVNRIFILIILSISLLLSCNKSENTDNSISYQSLPPSTEFDVVILNGRVMDPETGMDAVRNVGIKDGLIGLITEESISGKETINADGLVVSPGFIDIHSHISDFPFGQKLSLRDGVTTPLDMEAGAYPVDEWYAKLEGKSQTNYGAAVSAAAVREILANPDYETSTASILLDAFDPHNESGFNMSLTDFLPTAEQINKMEAMLEKGIQQGALGLGAVPGYMTRGTTSRETIMWQKLMGEYGLSTVLHGRFSSQMPPNTGILGTQEMLASVAAYGGGLYVSHIHQQALNYTPTAIDLVEACNKNGLKTVAAIYPYWQGATVAGADYLAPDNYQRNMGRSYEDIIEVATMKPLTKERYEELLKTQPGASVIFGGVEEEIMLQAMANPVTMIESDAAPLSITATGELALDWSTPYESTQGHPRGAGSHAKTLRLVREKQLMPLMLAISKMSYMQAEFLQENGVRQMAKKGRIQEGADADITIFDPETVSDNATMAKGGLPSTGIPFVLVNGTVVVRESKVLEDVYPGKPIRNKVINQN</sequence>
<reference evidence="1 2" key="1">
    <citation type="submission" date="2022-11" db="EMBL/GenBank/DDBJ databases">
        <title>The characterization of three novel Bacteroidetes species and genomic analysis of their roles in tidal elemental geochemical cycles.</title>
        <authorList>
            <person name="Ma K."/>
        </authorList>
    </citation>
    <scope>NUCLEOTIDE SEQUENCE [LARGE SCALE GENOMIC DNA]</scope>
    <source>
        <strain evidence="1 2">M17</strain>
    </source>
</reference>
<comment type="caution">
    <text evidence="1">The sequence shown here is derived from an EMBL/GenBank/DDBJ whole genome shotgun (WGS) entry which is preliminary data.</text>
</comment>
<dbReference type="PANTHER" id="PTHR11647">
    <property type="entry name" value="HYDRANTOINASE/DIHYDROPYRIMIDINASE FAMILY MEMBER"/>
    <property type="match status" value="1"/>
</dbReference>
<dbReference type="InterPro" id="IPR011059">
    <property type="entry name" value="Metal-dep_hydrolase_composite"/>
</dbReference>
<accession>A0ABT3RPX2</accession>
<dbReference type="RefSeq" id="WP_266056291.1">
    <property type="nucleotide sequence ID" value="NZ_JAPFQN010000005.1"/>
</dbReference>
<evidence type="ECO:0000313" key="2">
    <source>
        <dbReference type="Proteomes" id="UP001209885"/>
    </source>
</evidence>
<dbReference type="InterPro" id="IPR023100">
    <property type="entry name" value="D-aminoacylase_insert_dom_sf"/>
</dbReference>